<accession>A0A2U9IGA8</accession>
<dbReference type="EMBL" id="CP029289">
    <property type="protein sequence ID" value="AWR95049.1"/>
    <property type="molecule type" value="Genomic_DNA"/>
</dbReference>
<dbReference type="RefSeq" id="WP_110270930.1">
    <property type="nucleotide sequence ID" value="NZ_CP029289.2"/>
</dbReference>
<organism evidence="1 2">
    <name type="scientific">Acidianus brierleyi</name>
    <dbReference type="NCBI Taxonomy" id="41673"/>
    <lineage>
        <taxon>Archaea</taxon>
        <taxon>Thermoproteota</taxon>
        <taxon>Thermoprotei</taxon>
        <taxon>Sulfolobales</taxon>
        <taxon>Sulfolobaceae</taxon>
        <taxon>Acidianus</taxon>
    </lineage>
</organism>
<evidence type="ECO:0000313" key="2">
    <source>
        <dbReference type="Proteomes" id="UP000248044"/>
    </source>
</evidence>
<name>A0A2U9IGA8_9CREN</name>
<gene>
    <name evidence="1" type="ORF">DFR85_11005</name>
</gene>
<dbReference type="GeneID" id="36832691"/>
<reference evidence="1 2" key="1">
    <citation type="submission" date="2018-05" db="EMBL/GenBank/DDBJ databases">
        <title>Complete Genome Sequences of Extremely Thermoacidophilic, Metal-Mobilizing Type-Strain Members of the Archaeal Family Sulfolobaceae: Acidianus brierleyi DSM-1651T, Acidianus sulfidivorans DSM-18786T, Metallosphaera hakonensis DSM-7519T, and Metallosphaera prunae DSM-10039T.</title>
        <authorList>
            <person name="Counts J.A."/>
            <person name="Kelly R.M."/>
        </authorList>
    </citation>
    <scope>NUCLEOTIDE SEQUENCE [LARGE SCALE GENOMIC DNA]</scope>
    <source>
        <strain evidence="1 2">DSM 1651</strain>
    </source>
</reference>
<dbReference type="Proteomes" id="UP000248044">
    <property type="component" value="Chromosome"/>
</dbReference>
<dbReference type="KEGG" id="abri:DFR85_11005"/>
<dbReference type="AlphaFoldDB" id="A0A2U9IGA8"/>
<protein>
    <submittedName>
        <fullName evidence="1">Uncharacterized protein</fullName>
    </submittedName>
</protein>
<evidence type="ECO:0000313" key="1">
    <source>
        <dbReference type="EMBL" id="AWR95049.1"/>
    </source>
</evidence>
<proteinExistence type="predicted"/>
<sequence>MGETSEIPPEPNLEGGGLITIVGIAAEILQTLTNDTATSQMQCTKNNEKKLIISGPPSPELYTVKSGVIFANAVNANSIGNEINSVLDLIGNGLIYVTNDNGDTSAYFIGRVKSSWREVVVAQDKWTTKVYLNQNSRDFIQDFQANVNKGGGVNFELGIIYLGKPEFLNPLPEQQCNGQWYDSIFNVWESYLAGIRGGTISSYSTKVYEGFRYMKPVTQWGCRKGYCYISPTFVKPRLSTITASAGMQFLSYLQESGELLQIIPGYKGDLYSPSILAYLYHQFGIKSNGEMSKWLSTFIGSQFVSSDACPGSSSGCSESGVSALIGATVFVKYYGFTPGFFIAFPSPKLQNATTQDLVDWMNKVFYWNPKASEYINFIIGTVSALNSVIHEIKSSEGEDIAEAVRRALLSTVGYTTDKNEYREAAKSIIQKIKKAIELAKNNLQSSLPEYLKGMGAKRNMISYCMGILDSMINDCLHNIDYSEDTTEDDLADQIQQCVIQESQTQCL</sequence>
<keyword evidence="2" id="KW-1185">Reference proteome</keyword>